<proteinExistence type="predicted"/>
<keyword evidence="2" id="KW-1185">Reference proteome</keyword>
<reference evidence="1" key="2">
    <citation type="submission" date="2020-09" db="EMBL/GenBank/DDBJ databases">
        <authorList>
            <person name="Sun Q."/>
            <person name="Zhou Y."/>
        </authorList>
    </citation>
    <scope>NUCLEOTIDE SEQUENCE</scope>
    <source>
        <strain evidence="1">CGMCC 1.12408</strain>
    </source>
</reference>
<name>A0A916RXF8_9BACI</name>
<dbReference type="Proteomes" id="UP000613512">
    <property type="component" value="Unassembled WGS sequence"/>
</dbReference>
<organism evidence="1 2">
    <name type="scientific">Ornithinibacillus halotolerans</name>
    <dbReference type="NCBI Taxonomy" id="1274357"/>
    <lineage>
        <taxon>Bacteria</taxon>
        <taxon>Bacillati</taxon>
        <taxon>Bacillota</taxon>
        <taxon>Bacilli</taxon>
        <taxon>Bacillales</taxon>
        <taxon>Bacillaceae</taxon>
        <taxon>Ornithinibacillus</taxon>
    </lineage>
</organism>
<dbReference type="EMBL" id="BMEY01000008">
    <property type="protein sequence ID" value="GGA75430.1"/>
    <property type="molecule type" value="Genomic_DNA"/>
</dbReference>
<accession>A0A916RXF8</accession>
<protein>
    <submittedName>
        <fullName evidence="1">Uncharacterized protein</fullName>
    </submittedName>
</protein>
<dbReference type="AlphaFoldDB" id="A0A916RXF8"/>
<evidence type="ECO:0000313" key="2">
    <source>
        <dbReference type="Proteomes" id="UP000613512"/>
    </source>
</evidence>
<sequence length="71" mass="8412">MSFLLKKQMFIMTELVVQAARVYYGCQEFIRDLHNRNNDFNDKRETRIPSGMSLICEIDMFIHPNQSLISI</sequence>
<reference evidence="1" key="1">
    <citation type="journal article" date="2014" name="Int. J. Syst. Evol. Microbiol.">
        <title>Complete genome sequence of Corynebacterium casei LMG S-19264T (=DSM 44701T), isolated from a smear-ripened cheese.</title>
        <authorList>
            <consortium name="US DOE Joint Genome Institute (JGI-PGF)"/>
            <person name="Walter F."/>
            <person name="Albersmeier A."/>
            <person name="Kalinowski J."/>
            <person name="Ruckert C."/>
        </authorList>
    </citation>
    <scope>NUCLEOTIDE SEQUENCE</scope>
    <source>
        <strain evidence="1">CGMCC 1.12408</strain>
    </source>
</reference>
<evidence type="ECO:0000313" key="1">
    <source>
        <dbReference type="EMBL" id="GGA75430.1"/>
    </source>
</evidence>
<comment type="caution">
    <text evidence="1">The sequence shown here is derived from an EMBL/GenBank/DDBJ whole genome shotgun (WGS) entry which is preliminary data.</text>
</comment>
<gene>
    <name evidence="1" type="ORF">GCM10008025_18890</name>
</gene>